<dbReference type="InParanoid" id="B9TBM6"/>
<keyword evidence="3" id="KW-1185">Reference proteome</keyword>
<dbReference type="InterPro" id="IPR000192">
    <property type="entry name" value="Aminotrans_V_dom"/>
</dbReference>
<gene>
    <name evidence="2" type="ORF">RCOM_0054940</name>
</gene>
<dbReference type="Gene3D" id="3.40.640.10">
    <property type="entry name" value="Type I PLP-dependent aspartate aminotransferase-like (Major domain)"/>
    <property type="match status" value="1"/>
</dbReference>
<evidence type="ECO:0000259" key="1">
    <source>
        <dbReference type="Pfam" id="PF00266"/>
    </source>
</evidence>
<proteinExistence type="predicted"/>
<evidence type="ECO:0000313" key="3">
    <source>
        <dbReference type="Proteomes" id="UP000008311"/>
    </source>
</evidence>
<dbReference type="InterPro" id="IPR015421">
    <property type="entry name" value="PyrdxlP-dep_Trfase_major"/>
</dbReference>
<accession>B9TBM6</accession>
<feature type="domain" description="Aminotransferase class V" evidence="1">
    <location>
        <begin position="53"/>
        <end position="122"/>
    </location>
</feature>
<dbReference type="Proteomes" id="UP000008311">
    <property type="component" value="Unassembled WGS sequence"/>
</dbReference>
<reference evidence="3" key="1">
    <citation type="journal article" date="2010" name="Nat. Biotechnol.">
        <title>Draft genome sequence of the oilseed species Ricinus communis.</title>
        <authorList>
            <person name="Chan A.P."/>
            <person name="Crabtree J."/>
            <person name="Zhao Q."/>
            <person name="Lorenzi H."/>
            <person name="Orvis J."/>
            <person name="Puiu D."/>
            <person name="Melake-Berhan A."/>
            <person name="Jones K.M."/>
            <person name="Redman J."/>
            <person name="Chen G."/>
            <person name="Cahoon E.B."/>
            <person name="Gedil M."/>
            <person name="Stanke M."/>
            <person name="Haas B.J."/>
            <person name="Wortman J.R."/>
            <person name="Fraser-Liggett C.M."/>
            <person name="Ravel J."/>
            <person name="Rabinowicz P.D."/>
        </authorList>
    </citation>
    <scope>NUCLEOTIDE SEQUENCE [LARGE SCALE GENOMIC DNA]</scope>
    <source>
        <strain evidence="3">cv. Hale</strain>
    </source>
</reference>
<dbReference type="AlphaFoldDB" id="B9TBM6"/>
<dbReference type="Pfam" id="PF00266">
    <property type="entry name" value="Aminotran_5"/>
    <property type="match status" value="1"/>
</dbReference>
<name>B9TBM6_RICCO</name>
<dbReference type="SUPFAM" id="SSF53383">
    <property type="entry name" value="PLP-dependent transferases"/>
    <property type="match status" value="1"/>
</dbReference>
<protein>
    <recommendedName>
        <fullName evidence="1">Aminotransferase class V domain-containing protein</fullName>
    </recommendedName>
</protein>
<dbReference type="EMBL" id="EQ976601">
    <property type="protein sequence ID" value="EEF26737.1"/>
    <property type="molecule type" value="Genomic_DNA"/>
</dbReference>
<evidence type="ECO:0000313" key="2">
    <source>
        <dbReference type="EMBL" id="EEF26737.1"/>
    </source>
</evidence>
<organism evidence="2 3">
    <name type="scientific">Ricinus communis</name>
    <name type="common">Castor bean</name>
    <dbReference type="NCBI Taxonomy" id="3988"/>
    <lineage>
        <taxon>Eukaryota</taxon>
        <taxon>Viridiplantae</taxon>
        <taxon>Streptophyta</taxon>
        <taxon>Embryophyta</taxon>
        <taxon>Tracheophyta</taxon>
        <taxon>Spermatophyta</taxon>
        <taxon>Magnoliopsida</taxon>
        <taxon>eudicotyledons</taxon>
        <taxon>Gunneridae</taxon>
        <taxon>Pentapetalae</taxon>
        <taxon>rosids</taxon>
        <taxon>fabids</taxon>
        <taxon>Malpighiales</taxon>
        <taxon>Euphorbiaceae</taxon>
        <taxon>Acalyphoideae</taxon>
        <taxon>Acalypheae</taxon>
        <taxon>Ricinus</taxon>
    </lineage>
</organism>
<sequence>MASPMPARPAVSPQQLAADEGYWQAVAAQYDIRQDVAMMDNAYWGSMSRPVLEAYQRHVAEANHGNSYYGRLQFPAEFESARQRAALALGVSADEIAFTRGATEALQILIGGYNRLQPGDAVL</sequence>
<dbReference type="InterPro" id="IPR015424">
    <property type="entry name" value="PyrdxlP-dep_Trfase"/>
</dbReference>
<feature type="non-terminal residue" evidence="2">
    <location>
        <position position="123"/>
    </location>
</feature>